<dbReference type="PRINTS" id="PR01071">
    <property type="entry name" value="ACOABIOTINCC"/>
</dbReference>
<dbReference type="SUPFAM" id="SSF51230">
    <property type="entry name" value="Single hybrid motif"/>
    <property type="match status" value="1"/>
</dbReference>
<reference evidence="10 11" key="1">
    <citation type="submission" date="2021-07" db="EMBL/GenBank/DDBJ databases">
        <title>Clostridium weizhouense sp. nov., an anaerobic bacterium isolated from activated sludge of Petroleum wastewater.</title>
        <authorList>
            <person name="Li Q."/>
        </authorList>
    </citation>
    <scope>NUCLEOTIDE SEQUENCE [LARGE SCALE GENOMIC DNA]</scope>
    <source>
        <strain evidence="10 11">YB-6</strain>
    </source>
</reference>
<dbReference type="InterPro" id="IPR001249">
    <property type="entry name" value="AcCoA_biotinCC"/>
</dbReference>
<evidence type="ECO:0000256" key="3">
    <source>
        <dbReference type="ARBA" id="ARBA00022516"/>
    </source>
</evidence>
<keyword evidence="3 8" id="KW-0444">Lipid biosynthesis</keyword>
<comment type="pathway">
    <text evidence="1 8">Lipid metabolism; fatty acid biosynthesis.</text>
</comment>
<dbReference type="CDD" id="cd06850">
    <property type="entry name" value="biotinyl_domain"/>
    <property type="match status" value="1"/>
</dbReference>
<dbReference type="PROSITE" id="PS50968">
    <property type="entry name" value="BIOTINYL_LIPOYL"/>
    <property type="match status" value="1"/>
</dbReference>
<evidence type="ECO:0000256" key="8">
    <source>
        <dbReference type="RuleBase" id="RU364072"/>
    </source>
</evidence>
<keyword evidence="7 8" id="KW-0092">Biotin</keyword>
<evidence type="ECO:0000313" key="10">
    <source>
        <dbReference type="EMBL" id="MBW6409847.1"/>
    </source>
</evidence>
<evidence type="ECO:0000256" key="4">
    <source>
        <dbReference type="ARBA" id="ARBA00022832"/>
    </source>
</evidence>
<dbReference type="GO" id="GO:0003989">
    <property type="term" value="F:acetyl-CoA carboxylase activity"/>
    <property type="evidence" value="ECO:0007669"/>
    <property type="project" value="UniProtKB-EC"/>
</dbReference>
<evidence type="ECO:0000256" key="7">
    <source>
        <dbReference type="ARBA" id="ARBA00023267"/>
    </source>
</evidence>
<evidence type="ECO:0000256" key="2">
    <source>
        <dbReference type="ARBA" id="ARBA00017562"/>
    </source>
</evidence>
<dbReference type="PROSITE" id="PS00188">
    <property type="entry name" value="BIOTIN"/>
    <property type="match status" value="1"/>
</dbReference>
<dbReference type="InterPro" id="IPR001882">
    <property type="entry name" value="Biotin_BS"/>
</dbReference>
<keyword evidence="6 8" id="KW-0275">Fatty acid biosynthesis</keyword>
<dbReference type="Proteomes" id="UP001519921">
    <property type="component" value="Unassembled WGS sequence"/>
</dbReference>
<organism evidence="10 11">
    <name type="scientific">Clostridium weizhouense</name>
    <dbReference type="NCBI Taxonomy" id="2859781"/>
    <lineage>
        <taxon>Bacteria</taxon>
        <taxon>Bacillati</taxon>
        <taxon>Bacillota</taxon>
        <taxon>Clostridia</taxon>
        <taxon>Eubacteriales</taxon>
        <taxon>Clostridiaceae</taxon>
        <taxon>Clostridium</taxon>
    </lineage>
</organism>
<accession>A0ABS7AMG3</accession>
<dbReference type="InterPro" id="IPR050709">
    <property type="entry name" value="Biotin_Carboxyl_Carrier/Decarb"/>
</dbReference>
<evidence type="ECO:0000256" key="1">
    <source>
        <dbReference type="ARBA" id="ARBA00005194"/>
    </source>
</evidence>
<comment type="caution">
    <text evidence="10">The sequence shown here is derived from an EMBL/GenBank/DDBJ whole genome shotgun (WGS) entry which is preliminary data.</text>
</comment>
<name>A0ABS7AMG3_9CLOT</name>
<dbReference type="RefSeq" id="WP_219778905.1">
    <property type="nucleotide sequence ID" value="NZ_JAHXPT010000004.1"/>
</dbReference>
<protein>
    <recommendedName>
        <fullName evidence="2 8">Biotin carboxyl carrier protein of acetyl-CoA carboxylase</fullName>
    </recommendedName>
</protein>
<dbReference type="InterPro" id="IPR011053">
    <property type="entry name" value="Single_hybrid_motif"/>
</dbReference>
<sequence length="167" mass="18971">MDFEKIKELINVVNASDLAFFEIKTDESYIKMDKSLTRNLGEVSNNKENVSVRELVDEKIEKVNKQEKKELREELNINKQLENDDLGDATIITSPMVGTFYSSPSPESDPFVNEGDEIKKGQTICIIEAMKLMNEIESDYSGKIIKCFAKDGDMVEYGQKLFAIKGE</sequence>
<keyword evidence="10" id="KW-0436">Ligase</keyword>
<gene>
    <name evidence="10" type="primary">accB</name>
    <name evidence="10" type="ORF">KYD98_07060</name>
</gene>
<keyword evidence="5 8" id="KW-0443">Lipid metabolism</keyword>
<dbReference type="EMBL" id="JAHXPT010000004">
    <property type="protein sequence ID" value="MBW6409847.1"/>
    <property type="molecule type" value="Genomic_DNA"/>
</dbReference>
<dbReference type="Pfam" id="PF00364">
    <property type="entry name" value="Biotin_lipoyl"/>
    <property type="match status" value="1"/>
</dbReference>
<proteinExistence type="predicted"/>
<dbReference type="PANTHER" id="PTHR45266">
    <property type="entry name" value="OXALOACETATE DECARBOXYLASE ALPHA CHAIN"/>
    <property type="match status" value="1"/>
</dbReference>
<evidence type="ECO:0000256" key="6">
    <source>
        <dbReference type="ARBA" id="ARBA00023160"/>
    </source>
</evidence>
<evidence type="ECO:0000256" key="5">
    <source>
        <dbReference type="ARBA" id="ARBA00023098"/>
    </source>
</evidence>
<evidence type="ECO:0000313" key="11">
    <source>
        <dbReference type="Proteomes" id="UP001519921"/>
    </source>
</evidence>
<feature type="domain" description="Lipoyl-binding" evidence="9">
    <location>
        <begin position="89"/>
        <end position="165"/>
    </location>
</feature>
<dbReference type="PANTHER" id="PTHR45266:SF3">
    <property type="entry name" value="OXALOACETATE DECARBOXYLASE ALPHA CHAIN"/>
    <property type="match status" value="1"/>
</dbReference>
<dbReference type="InterPro" id="IPR000089">
    <property type="entry name" value="Biotin_lipoyl"/>
</dbReference>
<dbReference type="NCBIfam" id="TIGR00531">
    <property type="entry name" value="BCCP"/>
    <property type="match status" value="1"/>
</dbReference>
<dbReference type="Gene3D" id="2.40.50.100">
    <property type="match status" value="1"/>
</dbReference>
<comment type="function">
    <text evidence="8">This protein is a component of the acetyl coenzyme A carboxylase complex; first, biotin carboxylase catalyzes the carboxylation of the carrier protein and then the transcarboxylase transfers the carboxyl group to form malonyl-CoA.</text>
</comment>
<keyword evidence="11" id="KW-1185">Reference proteome</keyword>
<evidence type="ECO:0000259" key="9">
    <source>
        <dbReference type="PROSITE" id="PS50968"/>
    </source>
</evidence>
<keyword evidence="4 8" id="KW-0276">Fatty acid metabolism</keyword>